<gene>
    <name evidence="4" type="ORF">HMPREF0769_11520</name>
</gene>
<dbReference type="HOGENOM" id="CLU_047373_0_3_9"/>
<evidence type="ECO:0000259" key="3">
    <source>
        <dbReference type="Pfam" id="PF08338"/>
    </source>
</evidence>
<dbReference type="PANTHER" id="PTHR11092:SF0">
    <property type="entry name" value="EPIMERASE FAMILY PROTEIN SDR39U1"/>
    <property type="match status" value="1"/>
</dbReference>
<dbReference type="InterPro" id="IPR001509">
    <property type="entry name" value="Epimerase_deHydtase"/>
</dbReference>
<dbReference type="Proteomes" id="UP000003455">
    <property type="component" value="Chromosome"/>
</dbReference>
<dbReference type="Pfam" id="PF01370">
    <property type="entry name" value="Epimerase"/>
    <property type="match status" value="1"/>
</dbReference>
<evidence type="ECO:0000313" key="4">
    <source>
        <dbReference type="EMBL" id="EFH95310.1"/>
    </source>
</evidence>
<protein>
    <submittedName>
        <fullName evidence="4">TIGR01777 family protein</fullName>
    </submittedName>
</protein>
<accession>A0A0E1X9Q4</accession>
<feature type="domain" description="NAD-dependent epimerase/dehydratase" evidence="2">
    <location>
        <begin position="7"/>
        <end position="224"/>
    </location>
</feature>
<evidence type="ECO:0000256" key="1">
    <source>
        <dbReference type="ARBA" id="ARBA00009353"/>
    </source>
</evidence>
<sequence length="302" mass="34485">MIMKQYLITGGTGMVGSQLVNEIKKSDSHITILTRHDQISNNKKISYVNWAKSGWEHKVPQNIDVVINLAGATLNKRWTPEYKQTLMLSRIQSTQALYELFKSRNKAPKVLFNASATGYYPPDLFMSYTEVYKTLPFDFLSDIVYQWERFAQQFEQLGTRVVIGRFGIILSNEGGALQTMKLPYEYYIGGKLGSGQQWYSWIHINDLIQAILFLINNESASGPFNLTAPIPERQNLFGYTLARAMHKPHETWVPSLAMRLILGQMSTVVLDTQKVLPNKIQALGFQFKYSNLKMALEDLISK</sequence>
<dbReference type="InterPro" id="IPR010099">
    <property type="entry name" value="SDR39U1"/>
</dbReference>
<dbReference type="InterPro" id="IPR036291">
    <property type="entry name" value="NAD(P)-bd_dom_sf"/>
</dbReference>
<name>A0A0E1X9Q4_STAAU</name>
<dbReference type="Gene3D" id="3.40.50.720">
    <property type="entry name" value="NAD(P)-binding Rossmann-like Domain"/>
    <property type="match status" value="1"/>
</dbReference>
<organism evidence="4">
    <name type="scientific">Staphylococcus aureus subsp. aureus MN8</name>
    <dbReference type="NCBI Taxonomy" id="548470"/>
    <lineage>
        <taxon>Bacteria</taxon>
        <taxon>Bacillati</taxon>
        <taxon>Bacillota</taxon>
        <taxon>Bacilli</taxon>
        <taxon>Bacillales</taxon>
        <taxon>Staphylococcaceae</taxon>
        <taxon>Staphylococcus</taxon>
    </lineage>
</organism>
<dbReference type="EMBL" id="ACJA02000003">
    <property type="protein sequence ID" value="EFH95310.1"/>
    <property type="molecule type" value="Genomic_DNA"/>
</dbReference>
<evidence type="ECO:0000259" key="2">
    <source>
        <dbReference type="Pfam" id="PF01370"/>
    </source>
</evidence>
<comment type="caution">
    <text evidence="4">The sequence shown here is derived from an EMBL/GenBank/DDBJ whole genome shotgun (WGS) entry which is preliminary data.</text>
</comment>
<feature type="domain" description="DUF1731" evidence="3">
    <location>
        <begin position="253"/>
        <end position="299"/>
    </location>
</feature>
<dbReference type="NCBIfam" id="TIGR01777">
    <property type="entry name" value="yfcH"/>
    <property type="match status" value="1"/>
</dbReference>
<dbReference type="InterPro" id="IPR013549">
    <property type="entry name" value="DUF1731"/>
</dbReference>
<reference evidence="4" key="1">
    <citation type="submission" date="2010-05" db="EMBL/GenBank/DDBJ databases">
        <authorList>
            <person name="Muzny D."/>
            <person name="Qin X."/>
            <person name="Buhay C."/>
            <person name="Dugan-Rocha S."/>
            <person name="Ding Y."/>
            <person name="Chen G."/>
            <person name="Hawes A."/>
            <person name="Holder M."/>
            <person name="Jhangiani S."/>
            <person name="Johnson A."/>
            <person name="Khan Z."/>
            <person name="Li Z."/>
            <person name="Liu W."/>
            <person name="Liu X."/>
            <person name="Perez L."/>
            <person name="Shen H."/>
            <person name="Wang Q."/>
            <person name="Watt J."/>
            <person name="Xi L."/>
            <person name="Xin Y."/>
            <person name="Zhou J."/>
            <person name="Deng J."/>
            <person name="Jiang H."/>
            <person name="Liu Y."/>
            <person name="Qu J."/>
            <person name="Song X.-Z."/>
            <person name="Zhang L."/>
            <person name="Villasana D."/>
            <person name="Johnson A."/>
            <person name="Liu J."/>
            <person name="Liyanage D."/>
            <person name="Lorensuhewa L."/>
            <person name="Robinson T."/>
            <person name="Song A."/>
            <person name="Song B.-B."/>
            <person name="Dinh H."/>
            <person name="Thornton R."/>
            <person name="Coyle M."/>
            <person name="Francisco L."/>
            <person name="Jackson L."/>
            <person name="Javaid M."/>
            <person name="Korchina V."/>
            <person name="Kovar C."/>
            <person name="Mata R."/>
            <person name="Mathew T."/>
            <person name="Ngo R."/>
            <person name="Nguyen L."/>
            <person name="Nguyen N."/>
            <person name="Okwuonu G."/>
            <person name="Ongeri F."/>
            <person name="Pham C."/>
            <person name="Simmons D."/>
            <person name="Wilczek-Boney K."/>
            <person name="Hale W."/>
            <person name="Jakkamsetti A."/>
            <person name="Pham P."/>
            <person name="Ruth R."/>
            <person name="San Lucas F."/>
            <person name="Warren J."/>
            <person name="Zhang J."/>
            <person name="Zhao Z."/>
            <person name="Zhou C."/>
            <person name="Zhu D."/>
            <person name="Lee S."/>
            <person name="Bess C."/>
            <person name="Blankenburg K."/>
            <person name="Forbes L."/>
            <person name="Fu Q."/>
            <person name="Gubbala S."/>
            <person name="Hirani K."/>
            <person name="Jayaseelan J.C."/>
            <person name="Lara F."/>
            <person name="Munidasa M."/>
            <person name="Palculict T."/>
            <person name="Patil S."/>
            <person name="Pu L.-L."/>
            <person name="Saada N."/>
            <person name="Tang L."/>
            <person name="Weissenberger G."/>
            <person name="Zhu Y."/>
            <person name="Hemphill L."/>
            <person name="Shang Y."/>
            <person name="Youmans B."/>
            <person name="Ayvaz T."/>
            <person name="Ross M."/>
            <person name="Santibanez J."/>
            <person name="Aqrawi P."/>
            <person name="Gross S."/>
            <person name="Joshi V."/>
            <person name="Fowler G."/>
            <person name="Nazareth L."/>
            <person name="Reid J."/>
            <person name="Worley K."/>
            <person name="Petrosino J."/>
            <person name="Highlander S."/>
            <person name="Gibbs R."/>
        </authorList>
    </citation>
    <scope>NUCLEOTIDE SEQUENCE [LARGE SCALE GENOMIC DNA]</scope>
    <source>
        <strain evidence="4">MN8</strain>
    </source>
</reference>
<proteinExistence type="inferred from homology"/>
<dbReference type="Pfam" id="PF08338">
    <property type="entry name" value="DUF1731"/>
    <property type="match status" value="1"/>
</dbReference>
<comment type="similarity">
    <text evidence="1">Belongs to the NAD(P)-dependent epimerase/dehydratase family. SDR39U1 subfamily.</text>
</comment>
<dbReference type="AlphaFoldDB" id="A0A0E1X9Q4"/>
<dbReference type="PANTHER" id="PTHR11092">
    <property type="entry name" value="SUGAR NUCLEOTIDE EPIMERASE RELATED"/>
    <property type="match status" value="1"/>
</dbReference>
<dbReference type="SUPFAM" id="SSF51735">
    <property type="entry name" value="NAD(P)-binding Rossmann-fold domains"/>
    <property type="match status" value="1"/>
</dbReference>